<organism evidence="2 3">
    <name type="scientific">Amphibalanus amphitrite</name>
    <name type="common">Striped barnacle</name>
    <name type="synonym">Balanus amphitrite</name>
    <dbReference type="NCBI Taxonomy" id="1232801"/>
    <lineage>
        <taxon>Eukaryota</taxon>
        <taxon>Metazoa</taxon>
        <taxon>Ecdysozoa</taxon>
        <taxon>Arthropoda</taxon>
        <taxon>Crustacea</taxon>
        <taxon>Multicrustacea</taxon>
        <taxon>Cirripedia</taxon>
        <taxon>Thoracica</taxon>
        <taxon>Thoracicalcarea</taxon>
        <taxon>Balanomorpha</taxon>
        <taxon>Balanoidea</taxon>
        <taxon>Balanidae</taxon>
        <taxon>Amphibalaninae</taxon>
        <taxon>Amphibalanus</taxon>
    </lineage>
</organism>
<keyword evidence="3" id="KW-1185">Reference proteome</keyword>
<feature type="compositionally biased region" description="Basic and acidic residues" evidence="1">
    <location>
        <begin position="482"/>
        <end position="497"/>
    </location>
</feature>
<comment type="caution">
    <text evidence="2">The sequence shown here is derived from an EMBL/GenBank/DDBJ whole genome shotgun (WGS) entry which is preliminary data.</text>
</comment>
<feature type="compositionally biased region" description="Basic and acidic residues" evidence="1">
    <location>
        <begin position="239"/>
        <end position="285"/>
    </location>
</feature>
<feature type="compositionally biased region" description="Basic and acidic residues" evidence="1">
    <location>
        <begin position="612"/>
        <end position="629"/>
    </location>
</feature>
<feature type="compositionally biased region" description="Low complexity" evidence="1">
    <location>
        <begin position="105"/>
        <end position="122"/>
    </location>
</feature>
<protein>
    <submittedName>
        <fullName evidence="2">Uncharacterized protein</fullName>
    </submittedName>
</protein>
<reference evidence="2 3" key="1">
    <citation type="submission" date="2019-07" db="EMBL/GenBank/DDBJ databases">
        <title>Draft genome assembly of a fouling barnacle, Amphibalanus amphitrite (Darwin, 1854): The first reference genome for Thecostraca.</title>
        <authorList>
            <person name="Kim W."/>
        </authorList>
    </citation>
    <scope>NUCLEOTIDE SEQUENCE [LARGE SCALE GENOMIC DNA]</scope>
    <source>
        <strain evidence="2">SNU_AA5</strain>
        <tissue evidence="2">Soma without cirri and trophi</tissue>
    </source>
</reference>
<dbReference type="AlphaFoldDB" id="A0A6A4VRK8"/>
<evidence type="ECO:0000313" key="2">
    <source>
        <dbReference type="EMBL" id="KAF0291871.1"/>
    </source>
</evidence>
<sequence>MSESAQYELVEGAVFQMSDGTSVTVRDGQLELSDGSRLPTPAAGEAITVERTVTRPDGGTTRIKHTIRLSEPEPQPIVETPARPFAGAGPGPDEQDTPNGQPEGETVPAPETAAVVETAPAAQSETSETDGAPAAPQQTSAEPTPAQEAEKAPAPVTPVENTLMGVNCGRRSLREMLWGSIPESGFGEDEDEPKAPPKGLLNKSYSIKEEDESEHEDDEVAHEEPLESSENADASFEFVEDKAKDSEAEKQPESSKESPKDDGTANEKPKNENVSEKEEDKKEPETSQDSTAGGTPEKIQSDQVQESAAGKSDEPSSADVSEAKEPESESDPPTAEKLAEQAAALMATTVSLDEAPAPAEPHHEKRHLTRQHELPSSGNPATEDGDEVVVRVGVPVVDAAPAGDCTGKSNSPAGDAGEKSAAPAGDSSEKSAAPAGDSSEKSAAPAAAPRPDEVTSDLHLKLTPILRSLETDEPKGAGPDGDGERPAKPAPGEDRKGTVPPNTPAVAEEREGLPGADEAEIGQEPVSVPKVVSYYESISPRASPAPTRPRDAATSTVPKVIKFAEPSEPEKVYLDGQEPEDAEDSATPRSGNTEETASPRSENTEETVSPRSEAREETATPRSSEEPLARVELAPEPAAQQPTQVLVAVRGTPDDLDPLSALAAERSAPPEEPATPSTTPEKETEPEPAPEGGQTGGEQPKPEPPVYRPELFEPEPKRPLIITSERVDEDAPPYEPGVHDARTLPLGRKTAVVTEQPPPFGEDDRSDPRDPFLPDQPRPGASIKDDGWLSTCFDLCCCCWAP</sequence>
<feature type="compositionally biased region" description="Polar residues" evidence="1">
    <location>
        <begin position="587"/>
        <end position="610"/>
    </location>
</feature>
<feature type="region of interest" description="Disordered" evidence="1">
    <location>
        <begin position="54"/>
        <end position="163"/>
    </location>
</feature>
<dbReference type="EMBL" id="VIIS01001850">
    <property type="protein sequence ID" value="KAF0291871.1"/>
    <property type="molecule type" value="Genomic_DNA"/>
</dbReference>
<gene>
    <name evidence="2" type="ORF">FJT64_010079</name>
</gene>
<feature type="compositionally biased region" description="Basic and acidic residues" evidence="1">
    <location>
        <begin position="450"/>
        <end position="460"/>
    </location>
</feature>
<proteinExistence type="predicted"/>
<feature type="region of interest" description="Disordered" evidence="1">
    <location>
        <begin position="181"/>
        <end position="784"/>
    </location>
</feature>
<evidence type="ECO:0000256" key="1">
    <source>
        <dbReference type="SAM" id="MobiDB-lite"/>
    </source>
</evidence>
<dbReference type="Proteomes" id="UP000440578">
    <property type="component" value="Unassembled WGS sequence"/>
</dbReference>
<feature type="compositionally biased region" description="Acidic residues" evidence="1">
    <location>
        <begin position="209"/>
        <end position="221"/>
    </location>
</feature>
<evidence type="ECO:0000313" key="3">
    <source>
        <dbReference type="Proteomes" id="UP000440578"/>
    </source>
</evidence>
<feature type="compositionally biased region" description="Low complexity" evidence="1">
    <location>
        <begin position="390"/>
        <end position="404"/>
    </location>
</feature>
<feature type="compositionally biased region" description="Basic and acidic residues" evidence="1">
    <location>
        <begin position="762"/>
        <end position="772"/>
    </location>
</feature>
<accession>A0A6A4VRK8</accession>
<name>A0A6A4VRK8_AMPAM</name>